<dbReference type="Proteomes" id="UP000248326">
    <property type="component" value="Unassembled WGS sequence"/>
</dbReference>
<dbReference type="RefSeq" id="WP_110885928.1">
    <property type="nucleotide sequence ID" value="NZ_QJSX01000004.1"/>
</dbReference>
<evidence type="ECO:0000259" key="1">
    <source>
        <dbReference type="Pfam" id="PF12680"/>
    </source>
</evidence>
<feature type="domain" description="SnoaL-like" evidence="1">
    <location>
        <begin position="13"/>
        <end position="114"/>
    </location>
</feature>
<dbReference type="SUPFAM" id="SSF54427">
    <property type="entry name" value="NTF2-like"/>
    <property type="match status" value="1"/>
</dbReference>
<reference evidence="2 3" key="1">
    <citation type="submission" date="2018-06" db="EMBL/GenBank/DDBJ databases">
        <title>Genomic Encyclopedia of Type Strains, Phase IV (KMG-IV): sequencing the most valuable type-strain genomes for metagenomic binning, comparative biology and taxonomic classification.</title>
        <authorList>
            <person name="Goeker M."/>
        </authorList>
    </citation>
    <scope>NUCLEOTIDE SEQUENCE [LARGE SCALE GENOMIC DNA]</scope>
    <source>
        <strain evidence="2 3">DSM 18048</strain>
    </source>
</reference>
<dbReference type="InterPro" id="IPR037401">
    <property type="entry name" value="SnoaL-like"/>
</dbReference>
<proteinExistence type="predicted"/>
<dbReference type="AlphaFoldDB" id="A0A318SPQ2"/>
<sequence>MTDTKTSSNTELVLKMYQYFSQGDMESIKRELFHPEISWTMPGRHPLSGTMVGPDAVVAFFGALFQAGISVDNIHFGELDDGTVIEKHMGHGELNGEKFLFPTCTSYGVKDGKLHTVQVHNGDYPTVERYFWGKFKLKGVPERLAD</sequence>
<evidence type="ECO:0000313" key="3">
    <source>
        <dbReference type="Proteomes" id="UP000248326"/>
    </source>
</evidence>
<name>A0A318SPQ2_9DEIO</name>
<dbReference type="Pfam" id="PF12680">
    <property type="entry name" value="SnoaL_2"/>
    <property type="match status" value="1"/>
</dbReference>
<dbReference type="OrthoDB" id="8375282at2"/>
<keyword evidence="3" id="KW-1185">Reference proteome</keyword>
<comment type="caution">
    <text evidence="2">The sequence shown here is derived from an EMBL/GenBank/DDBJ whole genome shotgun (WGS) entry which is preliminary data.</text>
</comment>
<evidence type="ECO:0000313" key="2">
    <source>
        <dbReference type="EMBL" id="PYE54803.1"/>
    </source>
</evidence>
<protein>
    <recommendedName>
        <fullName evidence="1">SnoaL-like domain-containing protein</fullName>
    </recommendedName>
</protein>
<dbReference type="EMBL" id="QJSX01000004">
    <property type="protein sequence ID" value="PYE54803.1"/>
    <property type="molecule type" value="Genomic_DNA"/>
</dbReference>
<dbReference type="InterPro" id="IPR032710">
    <property type="entry name" value="NTF2-like_dom_sf"/>
</dbReference>
<gene>
    <name evidence="2" type="ORF">DES52_10473</name>
</gene>
<dbReference type="Gene3D" id="3.10.450.50">
    <property type="match status" value="1"/>
</dbReference>
<accession>A0A318SPQ2</accession>
<organism evidence="2 3">
    <name type="scientific">Deinococcus yavapaiensis KR-236</name>
    <dbReference type="NCBI Taxonomy" id="694435"/>
    <lineage>
        <taxon>Bacteria</taxon>
        <taxon>Thermotogati</taxon>
        <taxon>Deinococcota</taxon>
        <taxon>Deinococci</taxon>
        <taxon>Deinococcales</taxon>
        <taxon>Deinococcaceae</taxon>
        <taxon>Deinococcus</taxon>
    </lineage>
</organism>